<sequence length="88" mass="9244">MLPAAAPAQLAEVICDDRARLEQRLATVQGATRQGQGLRGPDTVLEIWVAPDSGDWILVQSYSSGTACIVAMGESWEAVPAPARANPA</sequence>
<evidence type="ECO:0000313" key="2">
    <source>
        <dbReference type="Proteomes" id="UP000186559"/>
    </source>
</evidence>
<dbReference type="EMBL" id="CP014797">
    <property type="protein sequence ID" value="APX25762.1"/>
    <property type="molecule type" value="Genomic_DNA"/>
</dbReference>
<proteinExistence type="predicted"/>
<organism evidence="1 2">
    <name type="scientific">Salipiger profundus</name>
    <dbReference type="NCBI Taxonomy" id="1229727"/>
    <lineage>
        <taxon>Bacteria</taxon>
        <taxon>Pseudomonadati</taxon>
        <taxon>Pseudomonadota</taxon>
        <taxon>Alphaproteobacteria</taxon>
        <taxon>Rhodobacterales</taxon>
        <taxon>Roseobacteraceae</taxon>
        <taxon>Salipiger</taxon>
    </lineage>
</organism>
<accession>A0A1U7DCC6</accession>
<reference evidence="1 2" key="1">
    <citation type="submission" date="2016-03" db="EMBL/GenBank/DDBJ databases">
        <title>Deep-sea bacteria in the southern Pacific.</title>
        <authorList>
            <person name="Tang K."/>
        </authorList>
    </citation>
    <scope>NUCLEOTIDE SEQUENCE [LARGE SCALE GENOMIC DNA]</scope>
    <source>
        <strain evidence="1 2">JLT2016</strain>
        <plasmid evidence="2">Plasmid ptpro1</plasmid>
    </source>
</reference>
<name>A0A1U7DCC6_9RHOB</name>
<keyword evidence="1" id="KW-0614">Plasmid</keyword>
<dbReference type="AlphaFoldDB" id="A0A1U7DCC6"/>
<geneLocation type="plasmid" evidence="2">
    <name>ptpro1</name>
</geneLocation>
<gene>
    <name evidence="1" type="ORF">Ga0080559_TMP279</name>
</gene>
<keyword evidence="2" id="KW-1185">Reference proteome</keyword>
<dbReference type="KEGG" id="tpro:Ga0080559_TMP279"/>
<dbReference type="Proteomes" id="UP000186559">
    <property type="component" value="Plasmid pTPRO1"/>
</dbReference>
<protein>
    <submittedName>
        <fullName evidence="1">Uncharacterized protein</fullName>
    </submittedName>
</protein>
<evidence type="ECO:0000313" key="1">
    <source>
        <dbReference type="EMBL" id="APX25762.1"/>
    </source>
</evidence>
<dbReference type="OrthoDB" id="9810895at2"/>